<keyword evidence="5" id="KW-0560">Oxidoreductase</keyword>
<reference evidence="9 10" key="1">
    <citation type="submission" date="2016-03" db="EMBL/GenBank/DDBJ databases">
        <authorList>
            <person name="Ploux O."/>
        </authorList>
    </citation>
    <scope>NUCLEOTIDE SEQUENCE [LARGE SCALE GENOMIC DNA]</scope>
    <source>
        <strain evidence="9 10">UAMH 11012</strain>
    </source>
</reference>
<accession>A0A1L7WBY6</accession>
<dbReference type="Pfam" id="PF08240">
    <property type="entry name" value="ADH_N"/>
    <property type="match status" value="1"/>
</dbReference>
<comment type="cofactor">
    <cofactor evidence="1 6">
        <name>Zn(2+)</name>
        <dbReference type="ChEBI" id="CHEBI:29105"/>
    </cofactor>
</comment>
<evidence type="ECO:0000259" key="7">
    <source>
        <dbReference type="Pfam" id="PF00107"/>
    </source>
</evidence>
<evidence type="ECO:0000313" key="9">
    <source>
        <dbReference type="EMBL" id="CZR50301.1"/>
    </source>
</evidence>
<dbReference type="Proteomes" id="UP000184330">
    <property type="component" value="Unassembled WGS sequence"/>
</dbReference>
<keyword evidence="4 6" id="KW-0862">Zinc</keyword>
<keyword evidence="3 6" id="KW-0479">Metal-binding</keyword>
<gene>
    <name evidence="9" type="ORF">PAC_00173</name>
</gene>
<evidence type="ECO:0000256" key="3">
    <source>
        <dbReference type="ARBA" id="ARBA00022723"/>
    </source>
</evidence>
<dbReference type="EMBL" id="FJOG01000001">
    <property type="protein sequence ID" value="CZR50301.1"/>
    <property type="molecule type" value="Genomic_DNA"/>
</dbReference>
<evidence type="ECO:0000256" key="5">
    <source>
        <dbReference type="ARBA" id="ARBA00023002"/>
    </source>
</evidence>
<comment type="similarity">
    <text evidence="2 6">Belongs to the zinc-containing alcohol dehydrogenase family.</text>
</comment>
<dbReference type="Pfam" id="PF00107">
    <property type="entry name" value="ADH_zinc_N"/>
    <property type="match status" value="1"/>
</dbReference>
<name>A0A1L7WBY6_9HELO</name>
<dbReference type="PANTHER" id="PTHR42940">
    <property type="entry name" value="ALCOHOL DEHYDROGENASE 1-RELATED"/>
    <property type="match status" value="1"/>
</dbReference>
<dbReference type="InterPro" id="IPR013149">
    <property type="entry name" value="ADH-like_C"/>
</dbReference>
<dbReference type="STRING" id="576137.A0A1L7WBY6"/>
<dbReference type="InterPro" id="IPR013154">
    <property type="entry name" value="ADH-like_N"/>
</dbReference>
<keyword evidence="10" id="KW-1185">Reference proteome</keyword>
<sequence length="294" mass="31910">MLSKETEAPTPSFDIPKKCEAGVVVNEGPDFHFEIRDVDVPEVGQNECFIKLNATGLCLSDVHFMSNDWNVPKMAEMGVQCAGHEDTGIIVKVGSNVKNLKIGQRAGFKPIENTCLVDFTVTVQKYPSKRCGILAVAMGLRPVVVDTGDEKRKLALEMGAEHFVGFKESKDPVAEVITLTEGGGHAVFCTAAPSYPTAQKYPGLRAGGQLIIGLPAAGKFHIDVDPTHMVFRGQSVKGTLVGSMAEIDETLDFARRGKLWLTPMVMGLSKFNESVQKLKRGEVAGRIVVDFNME</sequence>
<dbReference type="GO" id="GO:0008270">
    <property type="term" value="F:zinc ion binding"/>
    <property type="evidence" value="ECO:0007669"/>
    <property type="project" value="InterPro"/>
</dbReference>
<dbReference type="SUPFAM" id="SSF50129">
    <property type="entry name" value="GroES-like"/>
    <property type="match status" value="1"/>
</dbReference>
<dbReference type="Gene3D" id="3.90.180.10">
    <property type="entry name" value="Medium-chain alcohol dehydrogenases, catalytic domain"/>
    <property type="match status" value="2"/>
</dbReference>
<feature type="domain" description="Alcohol dehydrogenase-like C-terminal" evidence="7">
    <location>
        <begin position="134"/>
        <end position="254"/>
    </location>
</feature>
<dbReference type="Gene3D" id="3.40.50.720">
    <property type="entry name" value="NAD(P)-binding Rossmann-like Domain"/>
    <property type="match status" value="1"/>
</dbReference>
<evidence type="ECO:0000313" key="10">
    <source>
        <dbReference type="Proteomes" id="UP000184330"/>
    </source>
</evidence>
<organism evidence="9 10">
    <name type="scientific">Phialocephala subalpina</name>
    <dbReference type="NCBI Taxonomy" id="576137"/>
    <lineage>
        <taxon>Eukaryota</taxon>
        <taxon>Fungi</taxon>
        <taxon>Dikarya</taxon>
        <taxon>Ascomycota</taxon>
        <taxon>Pezizomycotina</taxon>
        <taxon>Leotiomycetes</taxon>
        <taxon>Helotiales</taxon>
        <taxon>Mollisiaceae</taxon>
        <taxon>Phialocephala</taxon>
        <taxon>Phialocephala fortinii species complex</taxon>
    </lineage>
</organism>
<evidence type="ECO:0000256" key="6">
    <source>
        <dbReference type="RuleBase" id="RU361277"/>
    </source>
</evidence>
<dbReference type="PROSITE" id="PS00059">
    <property type="entry name" value="ADH_ZINC"/>
    <property type="match status" value="1"/>
</dbReference>
<dbReference type="PANTHER" id="PTHR42940:SF1">
    <property type="entry name" value="ENOYL REDUCTASE (ER) DOMAIN-CONTAINING PROTEIN"/>
    <property type="match status" value="1"/>
</dbReference>
<dbReference type="InterPro" id="IPR011032">
    <property type="entry name" value="GroES-like_sf"/>
</dbReference>
<proteinExistence type="inferred from homology"/>
<dbReference type="GO" id="GO:0004022">
    <property type="term" value="F:alcohol dehydrogenase (NAD+) activity"/>
    <property type="evidence" value="ECO:0007669"/>
    <property type="project" value="TreeGrafter"/>
</dbReference>
<evidence type="ECO:0000259" key="8">
    <source>
        <dbReference type="Pfam" id="PF08240"/>
    </source>
</evidence>
<evidence type="ECO:0000256" key="2">
    <source>
        <dbReference type="ARBA" id="ARBA00008072"/>
    </source>
</evidence>
<dbReference type="AlphaFoldDB" id="A0A1L7WBY6"/>
<evidence type="ECO:0000256" key="1">
    <source>
        <dbReference type="ARBA" id="ARBA00001947"/>
    </source>
</evidence>
<dbReference type="GO" id="GO:0005737">
    <property type="term" value="C:cytoplasm"/>
    <property type="evidence" value="ECO:0007669"/>
    <property type="project" value="TreeGrafter"/>
</dbReference>
<feature type="domain" description="Alcohol dehydrogenase-like N-terminal" evidence="8">
    <location>
        <begin position="44"/>
        <end position="116"/>
    </location>
</feature>
<evidence type="ECO:0000256" key="4">
    <source>
        <dbReference type="ARBA" id="ARBA00022833"/>
    </source>
</evidence>
<dbReference type="SUPFAM" id="SSF51735">
    <property type="entry name" value="NAD(P)-binding Rossmann-fold domains"/>
    <property type="match status" value="1"/>
</dbReference>
<dbReference type="OrthoDB" id="1879366at2759"/>
<protein>
    <submittedName>
        <fullName evidence="9">Related to alcohol dehydrogenase, class V</fullName>
    </submittedName>
</protein>
<dbReference type="InterPro" id="IPR036291">
    <property type="entry name" value="NAD(P)-bd_dom_sf"/>
</dbReference>
<dbReference type="InterPro" id="IPR002328">
    <property type="entry name" value="ADH_Zn_CS"/>
</dbReference>